<keyword evidence="7 14" id="KW-0418">Kinase</keyword>
<dbReference type="PRINTS" id="PR00344">
    <property type="entry name" value="BCTRLSENSOR"/>
</dbReference>
<dbReference type="EC" id="2.7.13.3" evidence="3"/>
<evidence type="ECO:0000256" key="9">
    <source>
        <dbReference type="ARBA" id="ARBA00023012"/>
    </source>
</evidence>
<dbReference type="PANTHER" id="PTHR45436">
    <property type="entry name" value="SENSOR HISTIDINE KINASE YKOH"/>
    <property type="match status" value="1"/>
</dbReference>
<dbReference type="PROSITE" id="PS50885">
    <property type="entry name" value="HAMP"/>
    <property type="match status" value="1"/>
</dbReference>
<evidence type="ECO:0000256" key="1">
    <source>
        <dbReference type="ARBA" id="ARBA00000085"/>
    </source>
</evidence>
<proteinExistence type="predicted"/>
<reference evidence="14 15" key="1">
    <citation type="submission" date="2019-09" db="EMBL/GenBank/DDBJ databases">
        <title>Phylogeny of genus Pseudoclavibacter and closely related genus.</title>
        <authorList>
            <person name="Li Y."/>
        </authorList>
    </citation>
    <scope>NUCLEOTIDE SEQUENCE [LARGE SCALE GENOMIC DNA]</scope>
    <source>
        <strain evidence="14 15">EGI 60007</strain>
    </source>
</reference>
<gene>
    <name evidence="14" type="ORF">F8O04_04535</name>
</gene>
<keyword evidence="8 11" id="KW-1133">Transmembrane helix</keyword>
<evidence type="ECO:0000256" key="7">
    <source>
        <dbReference type="ARBA" id="ARBA00022777"/>
    </source>
</evidence>
<dbReference type="Gene3D" id="6.10.340.10">
    <property type="match status" value="1"/>
</dbReference>
<dbReference type="Pfam" id="PF02518">
    <property type="entry name" value="HATPase_c"/>
    <property type="match status" value="1"/>
</dbReference>
<evidence type="ECO:0000259" key="13">
    <source>
        <dbReference type="PROSITE" id="PS50885"/>
    </source>
</evidence>
<organism evidence="14 15">
    <name type="scientific">Pseudoclavibacter endophyticus</name>
    <dbReference type="NCBI Taxonomy" id="1778590"/>
    <lineage>
        <taxon>Bacteria</taxon>
        <taxon>Bacillati</taxon>
        <taxon>Actinomycetota</taxon>
        <taxon>Actinomycetes</taxon>
        <taxon>Micrococcales</taxon>
        <taxon>Microbacteriaceae</taxon>
        <taxon>Pseudoclavibacter</taxon>
    </lineage>
</organism>
<dbReference type="InterPro" id="IPR005467">
    <property type="entry name" value="His_kinase_dom"/>
</dbReference>
<dbReference type="SMART" id="SM00388">
    <property type="entry name" value="HisKA"/>
    <property type="match status" value="1"/>
</dbReference>
<dbReference type="InterPro" id="IPR003661">
    <property type="entry name" value="HisK_dim/P_dom"/>
</dbReference>
<dbReference type="SMART" id="SM00387">
    <property type="entry name" value="HATPase_c"/>
    <property type="match status" value="1"/>
</dbReference>
<evidence type="ECO:0000256" key="11">
    <source>
        <dbReference type="SAM" id="Phobius"/>
    </source>
</evidence>
<dbReference type="PROSITE" id="PS50109">
    <property type="entry name" value="HIS_KIN"/>
    <property type="match status" value="1"/>
</dbReference>
<dbReference type="CDD" id="cd00082">
    <property type="entry name" value="HisKA"/>
    <property type="match status" value="1"/>
</dbReference>
<evidence type="ECO:0000256" key="8">
    <source>
        <dbReference type="ARBA" id="ARBA00022989"/>
    </source>
</evidence>
<feature type="transmembrane region" description="Helical" evidence="11">
    <location>
        <begin position="12"/>
        <end position="30"/>
    </location>
</feature>
<evidence type="ECO:0000313" key="15">
    <source>
        <dbReference type="Proteomes" id="UP000431744"/>
    </source>
</evidence>
<dbReference type="SUPFAM" id="SSF158472">
    <property type="entry name" value="HAMP domain-like"/>
    <property type="match status" value="1"/>
</dbReference>
<dbReference type="InterPro" id="IPR003594">
    <property type="entry name" value="HATPase_dom"/>
</dbReference>
<dbReference type="Gene3D" id="3.30.565.10">
    <property type="entry name" value="Histidine kinase-like ATPase, C-terminal domain"/>
    <property type="match status" value="1"/>
</dbReference>
<dbReference type="InterPro" id="IPR036097">
    <property type="entry name" value="HisK_dim/P_sf"/>
</dbReference>
<keyword evidence="5" id="KW-0808">Transferase</keyword>
<dbReference type="GO" id="GO:0005886">
    <property type="term" value="C:plasma membrane"/>
    <property type="evidence" value="ECO:0007669"/>
    <property type="project" value="UniProtKB-SubCell"/>
</dbReference>
<comment type="subcellular location">
    <subcellularLocation>
        <location evidence="2">Cell membrane</location>
    </subcellularLocation>
</comment>
<dbReference type="AlphaFoldDB" id="A0A6H9WN63"/>
<dbReference type="InterPro" id="IPR036890">
    <property type="entry name" value="HATPase_C_sf"/>
</dbReference>
<dbReference type="SMART" id="SM00304">
    <property type="entry name" value="HAMP"/>
    <property type="match status" value="1"/>
</dbReference>
<name>A0A6H9WN63_9MICO</name>
<dbReference type="Pfam" id="PF00672">
    <property type="entry name" value="HAMP"/>
    <property type="match status" value="1"/>
</dbReference>
<keyword evidence="10 11" id="KW-0472">Membrane</keyword>
<dbReference type="Gene3D" id="1.10.287.130">
    <property type="match status" value="1"/>
</dbReference>
<dbReference type="Pfam" id="PF00512">
    <property type="entry name" value="HisKA"/>
    <property type="match status" value="1"/>
</dbReference>
<dbReference type="Proteomes" id="UP000431744">
    <property type="component" value="Unassembled WGS sequence"/>
</dbReference>
<protein>
    <recommendedName>
        <fullName evidence="3">histidine kinase</fullName>
        <ecNumber evidence="3">2.7.13.3</ecNumber>
    </recommendedName>
</protein>
<dbReference type="PANTHER" id="PTHR45436:SF5">
    <property type="entry name" value="SENSOR HISTIDINE KINASE TRCS"/>
    <property type="match status" value="1"/>
</dbReference>
<evidence type="ECO:0000256" key="2">
    <source>
        <dbReference type="ARBA" id="ARBA00004236"/>
    </source>
</evidence>
<dbReference type="InterPro" id="IPR004358">
    <property type="entry name" value="Sig_transdc_His_kin-like_C"/>
</dbReference>
<evidence type="ECO:0000256" key="5">
    <source>
        <dbReference type="ARBA" id="ARBA00022679"/>
    </source>
</evidence>
<keyword evidence="6 11" id="KW-0812">Transmembrane</keyword>
<dbReference type="EMBL" id="WBJY01000001">
    <property type="protein sequence ID" value="KAB1649528.1"/>
    <property type="molecule type" value="Genomic_DNA"/>
</dbReference>
<comment type="caution">
    <text evidence="14">The sequence shown here is derived from an EMBL/GenBank/DDBJ whole genome shotgun (WGS) entry which is preliminary data.</text>
</comment>
<dbReference type="SUPFAM" id="SSF55874">
    <property type="entry name" value="ATPase domain of HSP90 chaperone/DNA topoisomerase II/histidine kinase"/>
    <property type="match status" value="1"/>
</dbReference>
<evidence type="ECO:0000259" key="12">
    <source>
        <dbReference type="PROSITE" id="PS50109"/>
    </source>
</evidence>
<evidence type="ECO:0000256" key="4">
    <source>
        <dbReference type="ARBA" id="ARBA00022553"/>
    </source>
</evidence>
<feature type="domain" description="HAMP" evidence="13">
    <location>
        <begin position="203"/>
        <end position="255"/>
    </location>
</feature>
<keyword evidence="15" id="KW-1185">Reference proteome</keyword>
<evidence type="ECO:0000256" key="6">
    <source>
        <dbReference type="ARBA" id="ARBA00022692"/>
    </source>
</evidence>
<dbReference type="OrthoDB" id="9786919at2"/>
<dbReference type="CDD" id="cd06225">
    <property type="entry name" value="HAMP"/>
    <property type="match status" value="1"/>
</dbReference>
<dbReference type="CDD" id="cd00075">
    <property type="entry name" value="HATPase"/>
    <property type="match status" value="1"/>
</dbReference>
<keyword evidence="9" id="KW-0902">Two-component regulatory system</keyword>
<dbReference type="RefSeq" id="WP_158028118.1">
    <property type="nucleotide sequence ID" value="NZ_BMHG01000001.1"/>
</dbReference>
<sequence length="501" mass="54028">MRRAGASVRVRLVTAVVVLLALALGVLTFLDISLQRQQVISRIDTELDRRWNELIQLTATGVDPETGRAFETADQLVRVALQRTVPAPNEGELGIVDGAVAWTAQAEVPTRLEDDPEFLAHIAVLTSGSSVVRGSVTTNHTTYDYLIVPVAVSNEPTTTVGAVVYAFDRNAELEVVATAMWWRLLLATGVFVIGATVIWFLVGRLMRPIGLVRQTAEEITDTDLSRRIPVHGNDDLAQLTVTVNSMLDRLETAMSSQRNLLDDVGHELRTPLTVVRGHLELMDAGDPSDARATRDLVVDEIDRMNRLVNDLTLLAAASRPDFATLQPVHVGLLVDDALEKARSLGDRNWRLGGFVDTEAMLDAQRITQALLQLAANAVRYSESGTSVTFAAIEDGEHIRLSVRDEGRGIPSGELEGIFDRFARVRQAGDRIDGSGLGLAIVRSICDAHGGTVEVVSAIGMGSTFTLVLPRRAATGAEVTQRDIADELGTPMGGAALGGRNA</sequence>
<evidence type="ECO:0000313" key="14">
    <source>
        <dbReference type="EMBL" id="KAB1649528.1"/>
    </source>
</evidence>
<accession>A0A6H9WN63</accession>
<dbReference type="SUPFAM" id="SSF47384">
    <property type="entry name" value="Homodimeric domain of signal transducing histidine kinase"/>
    <property type="match status" value="1"/>
</dbReference>
<feature type="domain" description="Histidine kinase" evidence="12">
    <location>
        <begin position="263"/>
        <end position="472"/>
    </location>
</feature>
<feature type="transmembrane region" description="Helical" evidence="11">
    <location>
        <begin position="180"/>
        <end position="202"/>
    </location>
</feature>
<comment type="catalytic activity">
    <reaction evidence="1">
        <text>ATP + protein L-histidine = ADP + protein N-phospho-L-histidine.</text>
        <dbReference type="EC" id="2.7.13.3"/>
    </reaction>
</comment>
<keyword evidence="4" id="KW-0597">Phosphoprotein</keyword>
<dbReference type="InterPro" id="IPR050428">
    <property type="entry name" value="TCS_sensor_his_kinase"/>
</dbReference>
<evidence type="ECO:0000256" key="10">
    <source>
        <dbReference type="ARBA" id="ARBA00023136"/>
    </source>
</evidence>
<evidence type="ECO:0000256" key="3">
    <source>
        <dbReference type="ARBA" id="ARBA00012438"/>
    </source>
</evidence>
<dbReference type="InterPro" id="IPR003660">
    <property type="entry name" value="HAMP_dom"/>
</dbReference>
<dbReference type="GO" id="GO:0000155">
    <property type="term" value="F:phosphorelay sensor kinase activity"/>
    <property type="evidence" value="ECO:0007669"/>
    <property type="project" value="InterPro"/>
</dbReference>